<dbReference type="EMBL" id="WHIY01000012">
    <property type="protein sequence ID" value="MPQ52725.1"/>
    <property type="molecule type" value="Genomic_DNA"/>
</dbReference>
<organism evidence="1 2">
    <name type="scientific">Citrobacter telavivensis</name>
    <dbReference type="NCBI Taxonomy" id="2653932"/>
    <lineage>
        <taxon>Bacteria</taxon>
        <taxon>Pseudomonadati</taxon>
        <taxon>Pseudomonadota</taxon>
        <taxon>Gammaproteobacteria</taxon>
        <taxon>Enterobacterales</taxon>
        <taxon>Enterobacteriaceae</taxon>
        <taxon>Citrobacter</taxon>
    </lineage>
</organism>
<protein>
    <submittedName>
        <fullName evidence="1">Peptidylprolyl isomerase</fullName>
    </submittedName>
</protein>
<keyword evidence="2" id="KW-1185">Reference proteome</keyword>
<dbReference type="GO" id="GO:0016853">
    <property type="term" value="F:isomerase activity"/>
    <property type="evidence" value="ECO:0007669"/>
    <property type="project" value="UniProtKB-KW"/>
</dbReference>
<accession>A0A6L5ED76</accession>
<dbReference type="Proteomes" id="UP000475079">
    <property type="component" value="Unassembled WGS sequence"/>
</dbReference>
<dbReference type="AlphaFoldDB" id="A0A6L5ED76"/>
<evidence type="ECO:0000313" key="2">
    <source>
        <dbReference type="Proteomes" id="UP000475079"/>
    </source>
</evidence>
<keyword evidence="1" id="KW-0413">Isomerase</keyword>
<reference evidence="1 2" key="1">
    <citation type="submission" date="2019-10" db="EMBL/GenBank/DDBJ databases">
        <title>Characterization of a new Citrobacter species.</title>
        <authorList>
            <person name="Goncalves Ribeiro T."/>
            <person name="Izdebski R."/>
            <person name="Urbanowicz P."/>
            <person name="Carmeli Y."/>
            <person name="Gniadkowski M."/>
            <person name="Peixe L."/>
        </authorList>
    </citation>
    <scope>NUCLEOTIDE SEQUENCE [LARGE SCALE GENOMIC DNA]</scope>
    <source>
        <strain evidence="1 2">NMI7905_11</strain>
    </source>
</reference>
<gene>
    <name evidence="1" type="ORF">GBB84_17655</name>
</gene>
<proteinExistence type="predicted"/>
<comment type="caution">
    <text evidence="1">The sequence shown here is derived from an EMBL/GenBank/DDBJ whole genome shotgun (WGS) entry which is preliminary data.</text>
</comment>
<evidence type="ECO:0000313" key="1">
    <source>
        <dbReference type="EMBL" id="MPQ52725.1"/>
    </source>
</evidence>
<name>A0A6L5ED76_9ENTR</name>
<sequence>MPRFWLISRGISLLFLFRRDLSSSPRQHFTGRGLAVMLPATFYIR</sequence>